<comment type="caution">
    <text evidence="1">The sequence shown here is derived from an EMBL/GenBank/DDBJ whole genome shotgun (WGS) entry which is preliminary data.</text>
</comment>
<accession>A0ACC0BK23</accession>
<evidence type="ECO:0000313" key="2">
    <source>
        <dbReference type="Proteomes" id="UP001060085"/>
    </source>
</evidence>
<protein>
    <submittedName>
        <fullName evidence="1">Uncharacterized protein</fullName>
    </submittedName>
</protein>
<reference evidence="2" key="1">
    <citation type="journal article" date="2023" name="Nat. Plants">
        <title>Single-cell RNA sequencing provides a high-resolution roadmap for understanding the multicellular compartmentation of specialized metabolism.</title>
        <authorList>
            <person name="Sun S."/>
            <person name="Shen X."/>
            <person name="Li Y."/>
            <person name="Li Y."/>
            <person name="Wang S."/>
            <person name="Li R."/>
            <person name="Zhang H."/>
            <person name="Shen G."/>
            <person name="Guo B."/>
            <person name="Wei J."/>
            <person name="Xu J."/>
            <person name="St-Pierre B."/>
            <person name="Chen S."/>
            <person name="Sun C."/>
        </authorList>
    </citation>
    <scope>NUCLEOTIDE SEQUENCE [LARGE SCALE GENOMIC DNA]</scope>
</reference>
<dbReference type="EMBL" id="CM044703">
    <property type="protein sequence ID" value="KAI5672963.1"/>
    <property type="molecule type" value="Genomic_DNA"/>
</dbReference>
<organism evidence="1 2">
    <name type="scientific">Catharanthus roseus</name>
    <name type="common">Madagascar periwinkle</name>
    <name type="synonym">Vinca rosea</name>
    <dbReference type="NCBI Taxonomy" id="4058"/>
    <lineage>
        <taxon>Eukaryota</taxon>
        <taxon>Viridiplantae</taxon>
        <taxon>Streptophyta</taxon>
        <taxon>Embryophyta</taxon>
        <taxon>Tracheophyta</taxon>
        <taxon>Spermatophyta</taxon>
        <taxon>Magnoliopsida</taxon>
        <taxon>eudicotyledons</taxon>
        <taxon>Gunneridae</taxon>
        <taxon>Pentapetalae</taxon>
        <taxon>asterids</taxon>
        <taxon>lamiids</taxon>
        <taxon>Gentianales</taxon>
        <taxon>Apocynaceae</taxon>
        <taxon>Rauvolfioideae</taxon>
        <taxon>Vinceae</taxon>
        <taxon>Catharanthinae</taxon>
        <taxon>Catharanthus</taxon>
    </lineage>
</organism>
<dbReference type="Proteomes" id="UP001060085">
    <property type="component" value="Linkage Group LG03"/>
</dbReference>
<proteinExistence type="predicted"/>
<gene>
    <name evidence="1" type="ORF">M9H77_13327</name>
</gene>
<sequence length="136" mass="14823">METEKWVWIGLRSAAGDGLKCKKLNFSSINGLLLLPLTANTATAADCISSLRGLIPCQNFLVNGSPFPSLLCCNGVKDLAKTANKSKAERRFLCKCLKDVAQRFPINERKAKALPRACHANLNIAISPHIDCNKIL</sequence>
<name>A0ACC0BK23_CATRO</name>
<keyword evidence="2" id="KW-1185">Reference proteome</keyword>
<evidence type="ECO:0000313" key="1">
    <source>
        <dbReference type="EMBL" id="KAI5672963.1"/>
    </source>
</evidence>